<evidence type="ECO:0008006" key="2">
    <source>
        <dbReference type="Google" id="ProtNLM"/>
    </source>
</evidence>
<organism evidence="1">
    <name type="scientific">marine sediment metagenome</name>
    <dbReference type="NCBI Taxonomy" id="412755"/>
    <lineage>
        <taxon>unclassified sequences</taxon>
        <taxon>metagenomes</taxon>
        <taxon>ecological metagenomes</taxon>
    </lineage>
</organism>
<accession>A0A0F9UH16</accession>
<gene>
    <name evidence="1" type="ORF">LCGC14_0225330</name>
</gene>
<evidence type="ECO:0000313" key="1">
    <source>
        <dbReference type="EMBL" id="KKN90949.1"/>
    </source>
</evidence>
<reference evidence="1" key="1">
    <citation type="journal article" date="2015" name="Nature">
        <title>Complex archaea that bridge the gap between prokaryotes and eukaryotes.</title>
        <authorList>
            <person name="Spang A."/>
            <person name="Saw J.H."/>
            <person name="Jorgensen S.L."/>
            <person name="Zaremba-Niedzwiedzka K."/>
            <person name="Martijn J."/>
            <person name="Lind A.E."/>
            <person name="van Eijk R."/>
            <person name="Schleper C."/>
            <person name="Guy L."/>
            <person name="Ettema T.J."/>
        </authorList>
    </citation>
    <scope>NUCLEOTIDE SEQUENCE</scope>
</reference>
<comment type="caution">
    <text evidence="1">The sequence shown here is derived from an EMBL/GenBank/DDBJ whole genome shotgun (WGS) entry which is preliminary data.</text>
</comment>
<proteinExistence type="predicted"/>
<dbReference type="Pfam" id="PF06868">
    <property type="entry name" value="DUF1257"/>
    <property type="match status" value="1"/>
</dbReference>
<dbReference type="InterPro" id="IPR009666">
    <property type="entry name" value="Uncharacterised_Ycf35"/>
</dbReference>
<protein>
    <recommendedName>
        <fullName evidence="2">DUF1257 domain-containing protein</fullName>
    </recommendedName>
</protein>
<sequence length="142" mass="16742">MDVLIVMMNVLIVEVFNISHFTSVRCEIYEEATLWEVLKEMGYTISTNTRLTNNYGGHTTVNFQIELPNSSNIGFRKKAGERNFNIEVDWMSVRGVNRRDFKRNLMQEYSKKIVYRQAKAMGYNVKEIVNKDKTIRMVLQKY</sequence>
<dbReference type="EMBL" id="LAZR01000107">
    <property type="protein sequence ID" value="KKN90949.1"/>
    <property type="molecule type" value="Genomic_DNA"/>
</dbReference>
<dbReference type="AlphaFoldDB" id="A0A0F9UH16"/>
<name>A0A0F9UH16_9ZZZZ</name>